<proteinExistence type="predicted"/>
<dbReference type="PANTHER" id="PTHR37816">
    <property type="entry name" value="YALI0E33011P"/>
    <property type="match status" value="1"/>
</dbReference>
<gene>
    <name evidence="1" type="ORF">CD29_18710</name>
</gene>
<dbReference type="RefSeq" id="WP_036190012.1">
    <property type="nucleotide sequence ID" value="NZ_AVDA01000036.1"/>
</dbReference>
<name>A0A0A3IHN2_9BACL</name>
<dbReference type="STRING" id="1384049.CD29_18710"/>
<dbReference type="EMBL" id="JPVN01000036">
    <property type="protein sequence ID" value="KGR74352.1"/>
    <property type="molecule type" value="Genomic_DNA"/>
</dbReference>
<dbReference type="PANTHER" id="PTHR37816:SF2">
    <property type="entry name" value="DNA TOPOLOGY MODULATION PROTEIN FLAR-RELATED PROTEIN"/>
    <property type="match status" value="1"/>
</dbReference>
<keyword evidence="2" id="KW-1185">Reference proteome</keyword>
<comment type="caution">
    <text evidence="1">The sequence shown here is derived from an EMBL/GenBank/DDBJ whole genome shotgun (WGS) entry which is preliminary data.</text>
</comment>
<sequence length="176" mass="20826">MDKHHPIPNRIHIIGSIGSGKTTLAKVLSKQLNIPYYELDNVVRKRLKTGDIKRTDQERDEYLNSIISSNHWIVEGVHHKWVSPCFESADIIIFLETNLSTRRFRIIKRYIKQKMGIEKSNYKPTFKILQTLYKYNTEFDTKSKPEIFDMLSPYKNKLVIIKSKDEMIDYLNKRGH</sequence>
<protein>
    <submittedName>
        <fullName evidence="1">DNA topology modulation protein FlaR</fullName>
    </submittedName>
</protein>
<reference evidence="1 2" key="1">
    <citation type="submission" date="2014-02" db="EMBL/GenBank/DDBJ databases">
        <title>Draft genome sequence of Lysinibacillus manganicus DSM 26584T.</title>
        <authorList>
            <person name="Zhang F."/>
            <person name="Wang G."/>
            <person name="Zhang L."/>
        </authorList>
    </citation>
    <scope>NUCLEOTIDE SEQUENCE [LARGE SCALE GENOMIC DNA]</scope>
    <source>
        <strain evidence="1 2">DSM 26584</strain>
    </source>
</reference>
<evidence type="ECO:0000313" key="2">
    <source>
        <dbReference type="Proteomes" id="UP000030416"/>
    </source>
</evidence>
<dbReference type="SUPFAM" id="SSF52540">
    <property type="entry name" value="P-loop containing nucleoside triphosphate hydrolases"/>
    <property type="match status" value="1"/>
</dbReference>
<dbReference type="InterPro" id="IPR052922">
    <property type="entry name" value="Cytidylate_Kinase-2"/>
</dbReference>
<dbReference type="Gene3D" id="3.40.50.300">
    <property type="entry name" value="P-loop containing nucleotide triphosphate hydrolases"/>
    <property type="match status" value="1"/>
</dbReference>
<dbReference type="InterPro" id="IPR027417">
    <property type="entry name" value="P-loop_NTPase"/>
</dbReference>
<dbReference type="AlphaFoldDB" id="A0A0A3IHN2"/>
<evidence type="ECO:0000313" key="1">
    <source>
        <dbReference type="EMBL" id="KGR74352.1"/>
    </source>
</evidence>
<dbReference type="OrthoDB" id="1201990at2"/>
<dbReference type="eggNOG" id="COG0563">
    <property type="taxonomic scope" value="Bacteria"/>
</dbReference>
<dbReference type="Pfam" id="PF13238">
    <property type="entry name" value="AAA_18"/>
    <property type="match status" value="1"/>
</dbReference>
<organism evidence="1 2">
    <name type="scientific">Ureibacillus manganicus DSM 26584</name>
    <dbReference type="NCBI Taxonomy" id="1384049"/>
    <lineage>
        <taxon>Bacteria</taxon>
        <taxon>Bacillati</taxon>
        <taxon>Bacillota</taxon>
        <taxon>Bacilli</taxon>
        <taxon>Bacillales</taxon>
        <taxon>Caryophanaceae</taxon>
        <taxon>Ureibacillus</taxon>
    </lineage>
</organism>
<dbReference type="Proteomes" id="UP000030416">
    <property type="component" value="Unassembled WGS sequence"/>
</dbReference>
<accession>A0A0A3IHN2</accession>